<name>A0ABR4HAG6_9EURO</name>
<sequence length="441" mass="49157">MDPQLESPECPHFALLYIDDDGKLRFEASSSIADDCHTILSPEVTHSFLRAVALSGDGIKPIDASESVEAQSKSPPSPDSTETPCHSRRSSFSQHMDNHMKRKRVSHEYVVPMSITCYPKTILPISNQSLLRKYYAKAFDSLQQTNCRILAKAYIKLVEPRKQVNFPYNGRKHISGTPQQFDPETTKPAWWPTGVTHREPDHLRKPARIRLLVHILCELRESHAICVEKLKEADQSIRRQISPERLQVLDEIYHVRGEEENYLNGKIDDQAVVCVSRVHLPDSQTSLYSPSGSGHDIDALYRDEIRDLESHTSVFPSSNSSPTSPTEVEETTPSPIPSGAPTSWNACTSTLPASVPSANPTMKPLASEPAATPYTLDFSAPYGTRTTLDMPPFAMGYYPNSQFHQSAGPSQDPSHPQNSIPLMRPPGTGLGGYPQPYYFNY</sequence>
<dbReference type="InterPro" id="IPR021264">
    <property type="entry name" value="AFUB_079030/YDR124W-like"/>
</dbReference>
<dbReference type="EMBL" id="JBFXLT010000047">
    <property type="protein sequence ID" value="KAL2812467.1"/>
    <property type="molecule type" value="Genomic_DNA"/>
</dbReference>
<feature type="compositionally biased region" description="Polar residues" evidence="1">
    <location>
        <begin position="340"/>
        <end position="360"/>
    </location>
</feature>
<dbReference type="PANTHER" id="PTHR36102">
    <property type="entry name" value="CHROMOSOME 10, WHOLE GENOME SHOTGUN SEQUENCE"/>
    <property type="match status" value="1"/>
</dbReference>
<dbReference type="Pfam" id="PF11001">
    <property type="entry name" value="AFUB_07903_YDR124W_hel"/>
    <property type="match status" value="1"/>
</dbReference>
<feature type="compositionally biased region" description="Low complexity" evidence="1">
    <location>
        <begin position="311"/>
        <end position="326"/>
    </location>
</feature>
<organism evidence="3 4">
    <name type="scientific">Aspergillus granulosus</name>
    <dbReference type="NCBI Taxonomy" id="176169"/>
    <lineage>
        <taxon>Eukaryota</taxon>
        <taxon>Fungi</taxon>
        <taxon>Dikarya</taxon>
        <taxon>Ascomycota</taxon>
        <taxon>Pezizomycotina</taxon>
        <taxon>Eurotiomycetes</taxon>
        <taxon>Eurotiomycetidae</taxon>
        <taxon>Eurotiales</taxon>
        <taxon>Aspergillaceae</taxon>
        <taxon>Aspergillus</taxon>
        <taxon>Aspergillus subgen. Nidulantes</taxon>
    </lineage>
</organism>
<feature type="domain" description="Subtelomeric hrmA-associated cluster protein AFUB-079030/YDR124W-like helical bundle" evidence="2">
    <location>
        <begin position="125"/>
        <end position="256"/>
    </location>
</feature>
<gene>
    <name evidence="3" type="ORF">BJX63DRAFT_241780</name>
</gene>
<evidence type="ECO:0000313" key="4">
    <source>
        <dbReference type="Proteomes" id="UP001610334"/>
    </source>
</evidence>
<evidence type="ECO:0000256" key="1">
    <source>
        <dbReference type="SAM" id="MobiDB-lite"/>
    </source>
</evidence>
<accession>A0ABR4HAG6</accession>
<dbReference type="PANTHER" id="PTHR36102:SF1">
    <property type="entry name" value="YDR124W-LIKE HELICAL BUNDLE DOMAIN-CONTAINING PROTEIN"/>
    <property type="match status" value="1"/>
</dbReference>
<proteinExistence type="predicted"/>
<feature type="region of interest" description="Disordered" evidence="1">
    <location>
        <begin position="399"/>
        <end position="428"/>
    </location>
</feature>
<evidence type="ECO:0000259" key="2">
    <source>
        <dbReference type="Pfam" id="PF11001"/>
    </source>
</evidence>
<dbReference type="InterPro" id="IPR047092">
    <property type="entry name" value="AFUB_07903/YDR124W-like_hel"/>
</dbReference>
<comment type="caution">
    <text evidence="3">The sequence shown here is derived from an EMBL/GenBank/DDBJ whole genome shotgun (WGS) entry which is preliminary data.</text>
</comment>
<reference evidence="3 4" key="1">
    <citation type="submission" date="2024-07" db="EMBL/GenBank/DDBJ databases">
        <title>Section-level genome sequencing and comparative genomics of Aspergillus sections Usti and Cavernicolus.</title>
        <authorList>
            <consortium name="Lawrence Berkeley National Laboratory"/>
            <person name="Nybo J.L."/>
            <person name="Vesth T.C."/>
            <person name="Theobald S."/>
            <person name="Frisvad J.C."/>
            <person name="Larsen T.O."/>
            <person name="Kjaerboelling I."/>
            <person name="Rothschild-Mancinelli K."/>
            <person name="Lyhne E.K."/>
            <person name="Kogle M.E."/>
            <person name="Barry K."/>
            <person name="Clum A."/>
            <person name="Na H."/>
            <person name="Ledsgaard L."/>
            <person name="Lin J."/>
            <person name="Lipzen A."/>
            <person name="Kuo A."/>
            <person name="Riley R."/>
            <person name="Mondo S."/>
            <person name="Labutti K."/>
            <person name="Haridas S."/>
            <person name="Pangalinan J."/>
            <person name="Salamov A.A."/>
            <person name="Simmons B.A."/>
            <person name="Magnuson J.K."/>
            <person name="Chen J."/>
            <person name="Drula E."/>
            <person name="Henrissat B."/>
            <person name="Wiebenga A."/>
            <person name="Lubbers R.J."/>
            <person name="Gomes A.C."/>
            <person name="Makela M.R."/>
            <person name="Stajich J."/>
            <person name="Grigoriev I.V."/>
            <person name="Mortensen U.H."/>
            <person name="De Vries R.P."/>
            <person name="Baker S.E."/>
            <person name="Andersen M.R."/>
        </authorList>
    </citation>
    <scope>NUCLEOTIDE SEQUENCE [LARGE SCALE GENOMIC DNA]</scope>
    <source>
        <strain evidence="3 4">CBS 588.65</strain>
    </source>
</reference>
<feature type="region of interest" description="Disordered" evidence="1">
    <location>
        <begin position="311"/>
        <end position="366"/>
    </location>
</feature>
<evidence type="ECO:0000313" key="3">
    <source>
        <dbReference type="EMBL" id="KAL2812467.1"/>
    </source>
</evidence>
<keyword evidence="4" id="KW-1185">Reference proteome</keyword>
<dbReference type="Proteomes" id="UP001610334">
    <property type="component" value="Unassembled WGS sequence"/>
</dbReference>
<feature type="compositionally biased region" description="Polar residues" evidence="1">
    <location>
        <begin position="399"/>
        <end position="420"/>
    </location>
</feature>
<protein>
    <recommendedName>
        <fullName evidence="2">Subtelomeric hrmA-associated cluster protein AFUB-079030/YDR124W-like helical bundle domain-containing protein</fullName>
    </recommendedName>
</protein>
<feature type="compositionally biased region" description="Polar residues" evidence="1">
    <location>
        <begin position="68"/>
        <end position="95"/>
    </location>
</feature>
<feature type="region of interest" description="Disordered" evidence="1">
    <location>
        <begin position="66"/>
        <end position="99"/>
    </location>
</feature>